<evidence type="ECO:0000313" key="1">
    <source>
        <dbReference type="EMBL" id="QJR14289.1"/>
    </source>
</evidence>
<dbReference type="Proteomes" id="UP000503096">
    <property type="component" value="Chromosome"/>
</dbReference>
<protein>
    <submittedName>
        <fullName evidence="1">Uncharacterized protein</fullName>
    </submittedName>
</protein>
<dbReference type="InParanoid" id="A0A6M4H3Y3"/>
<keyword evidence="2" id="KW-1185">Reference proteome</keyword>
<dbReference type="KEGG" id="upl:DSM104440_01082"/>
<name>A0A6M4H3Y3_9PROT</name>
<dbReference type="AlphaFoldDB" id="A0A6M4H3Y3"/>
<evidence type="ECO:0000313" key="2">
    <source>
        <dbReference type="Proteomes" id="UP000503096"/>
    </source>
</evidence>
<gene>
    <name evidence="1" type="ORF">DSM104440_01082</name>
</gene>
<proteinExistence type="predicted"/>
<sequence>MPFSYYDRLSARDKKIYRASDAILRIDLPDIAALGPLAVAIEPVLIEANRAAVQRASQVLVDAINAQLKTPPIRVKVLERRPSNSYGELHGLYEPEEERERAVISVWMRTAQKVQVVKFRTFLRTLLHEVCHHLDYEHYKLAETFHTEGFYARESALLRELLGEKQP</sequence>
<reference evidence="1 2" key="1">
    <citation type="submission" date="2020-04" db="EMBL/GenBank/DDBJ databases">
        <title>Usitatibacter rugosus gen. nov., sp. nov. and Usitatibacter palustris sp. nov., novel members of Usitatibacteraceae fam. nov. within the order Nitrosomonadales isolated from soil.</title>
        <authorList>
            <person name="Huber K.J."/>
            <person name="Neumann-Schaal M."/>
            <person name="Geppert A."/>
            <person name="Luckner M."/>
            <person name="Wanner G."/>
            <person name="Overmann J."/>
        </authorList>
    </citation>
    <scope>NUCLEOTIDE SEQUENCE [LARGE SCALE GENOMIC DNA]</scope>
    <source>
        <strain evidence="1 2">Swamp67</strain>
    </source>
</reference>
<dbReference type="RefSeq" id="WP_171161062.1">
    <property type="nucleotide sequence ID" value="NZ_CP053073.1"/>
</dbReference>
<accession>A0A6M4H3Y3</accession>
<organism evidence="1 2">
    <name type="scientific">Usitatibacter palustris</name>
    <dbReference type="NCBI Taxonomy" id="2732487"/>
    <lineage>
        <taxon>Bacteria</taxon>
        <taxon>Pseudomonadati</taxon>
        <taxon>Pseudomonadota</taxon>
        <taxon>Betaproteobacteria</taxon>
        <taxon>Nitrosomonadales</taxon>
        <taxon>Usitatibacteraceae</taxon>
        <taxon>Usitatibacter</taxon>
    </lineage>
</organism>
<dbReference type="EMBL" id="CP053073">
    <property type="protein sequence ID" value="QJR14289.1"/>
    <property type="molecule type" value="Genomic_DNA"/>
</dbReference>